<evidence type="ECO:0000259" key="1">
    <source>
        <dbReference type="Pfam" id="PF03478"/>
    </source>
</evidence>
<accession>A0A978UER7</accession>
<evidence type="ECO:0000313" key="2">
    <source>
        <dbReference type="EMBL" id="KAH7513260.1"/>
    </source>
</evidence>
<dbReference type="AlphaFoldDB" id="A0A978UER7"/>
<name>A0A978UER7_ZIZJJ</name>
<dbReference type="InterPro" id="IPR005174">
    <property type="entry name" value="KIB1-4_b-propeller"/>
</dbReference>
<sequence length="167" mass="19647">MHGTNRNRLNWSSLLQWRVDEQVQERVDEPEISKTFFHGYKLLDRDGKAWEKVENLKGQALFIGENQAISLSAREFPEWKENSIYITSYIPHVRVYNLDEKVLKNLVMFYSYEVAVRRTSIRDHIETKRAVIQEHLDLLLMGWKASHLDLLISKPPCETTYVVNASI</sequence>
<organism evidence="2 3">
    <name type="scientific">Ziziphus jujuba var. spinosa</name>
    <dbReference type="NCBI Taxonomy" id="714518"/>
    <lineage>
        <taxon>Eukaryota</taxon>
        <taxon>Viridiplantae</taxon>
        <taxon>Streptophyta</taxon>
        <taxon>Embryophyta</taxon>
        <taxon>Tracheophyta</taxon>
        <taxon>Spermatophyta</taxon>
        <taxon>Magnoliopsida</taxon>
        <taxon>eudicotyledons</taxon>
        <taxon>Gunneridae</taxon>
        <taxon>Pentapetalae</taxon>
        <taxon>rosids</taxon>
        <taxon>fabids</taxon>
        <taxon>Rosales</taxon>
        <taxon>Rhamnaceae</taxon>
        <taxon>Paliureae</taxon>
        <taxon>Ziziphus</taxon>
    </lineage>
</organism>
<comment type="caution">
    <text evidence="2">The sequence shown here is derived from an EMBL/GenBank/DDBJ whole genome shotgun (WGS) entry which is preliminary data.</text>
</comment>
<protein>
    <recommendedName>
        <fullName evidence="1">KIB1-4 beta-propeller domain-containing protein</fullName>
    </recommendedName>
</protein>
<feature type="domain" description="KIB1-4 beta-propeller" evidence="1">
    <location>
        <begin position="37"/>
        <end position="97"/>
    </location>
</feature>
<reference evidence="2" key="1">
    <citation type="journal article" date="2021" name="Front. Plant Sci.">
        <title>Chromosome-Scale Genome Assembly for Chinese Sour Jujube and Insights Into Its Genome Evolution and Domestication Signature.</title>
        <authorList>
            <person name="Shen L.-Y."/>
            <person name="Luo H."/>
            <person name="Wang X.-L."/>
            <person name="Wang X.-M."/>
            <person name="Qiu X.-J."/>
            <person name="Liu H."/>
            <person name="Zhou S.-S."/>
            <person name="Jia K.-H."/>
            <person name="Nie S."/>
            <person name="Bao Y.-T."/>
            <person name="Zhang R.-G."/>
            <person name="Yun Q.-Z."/>
            <person name="Chai Y.-H."/>
            <person name="Lu J.-Y."/>
            <person name="Li Y."/>
            <person name="Zhao S.-W."/>
            <person name="Mao J.-F."/>
            <person name="Jia S.-G."/>
            <person name="Mao Y.-M."/>
        </authorList>
    </citation>
    <scope>NUCLEOTIDE SEQUENCE</scope>
    <source>
        <strain evidence="2">AT0</strain>
        <tissue evidence="2">Leaf</tissue>
    </source>
</reference>
<evidence type="ECO:0000313" key="3">
    <source>
        <dbReference type="Proteomes" id="UP000813462"/>
    </source>
</evidence>
<dbReference type="Proteomes" id="UP000813462">
    <property type="component" value="Unassembled WGS sequence"/>
</dbReference>
<proteinExistence type="predicted"/>
<dbReference type="EMBL" id="JAEACU010000012">
    <property type="protein sequence ID" value="KAH7513260.1"/>
    <property type="molecule type" value="Genomic_DNA"/>
</dbReference>
<dbReference type="Pfam" id="PF03478">
    <property type="entry name" value="Beta-prop_KIB1-4"/>
    <property type="match status" value="1"/>
</dbReference>
<gene>
    <name evidence="2" type="ORF">FEM48_Zijuj12G0178400</name>
</gene>